<dbReference type="Proteomes" id="UP000016584">
    <property type="component" value="Unassembled WGS sequence"/>
</dbReference>
<gene>
    <name evidence="1" type="ORF">M472_15320</name>
</gene>
<organism evidence="1 2">
    <name type="scientific">Sphingobacterium paucimobilis HER1398</name>
    <dbReference type="NCBI Taxonomy" id="1346330"/>
    <lineage>
        <taxon>Bacteria</taxon>
        <taxon>Pseudomonadati</taxon>
        <taxon>Bacteroidota</taxon>
        <taxon>Sphingobacteriia</taxon>
        <taxon>Sphingobacteriales</taxon>
        <taxon>Sphingobacteriaceae</taxon>
        <taxon>Sphingobacterium</taxon>
    </lineage>
</organism>
<dbReference type="RefSeq" id="WP_021069634.1">
    <property type="nucleotide sequence ID" value="NZ_ATDL01000010.1"/>
</dbReference>
<name>U2J5D2_9SPHI</name>
<evidence type="ECO:0000313" key="2">
    <source>
        <dbReference type="Proteomes" id="UP000016584"/>
    </source>
</evidence>
<dbReference type="PATRIC" id="fig|1346330.5.peg.1453"/>
<evidence type="ECO:0008006" key="3">
    <source>
        <dbReference type="Google" id="ProtNLM"/>
    </source>
</evidence>
<sequence>MRILITVILLFPIFVNGQTAGKDVSPAHWKQDVSLDGKLDEWNKNDFIYNKETRLWYSLANDDTYLYLAVKKEENSNKIFSWGGLQFSVSKEDRKSSSSISFPLAIKNDKAVPHDQLTNIGVEGVSGIPEKH</sequence>
<dbReference type="AlphaFoldDB" id="U2J5D2"/>
<dbReference type="STRING" id="1346330.M472_15320"/>
<accession>U2J5D2</accession>
<comment type="caution">
    <text evidence="1">The sequence shown here is derived from an EMBL/GenBank/DDBJ whole genome shotgun (WGS) entry which is preliminary data.</text>
</comment>
<evidence type="ECO:0000313" key="1">
    <source>
        <dbReference type="EMBL" id="ERJ60134.1"/>
    </source>
</evidence>
<proteinExistence type="predicted"/>
<reference evidence="1 2" key="1">
    <citation type="journal article" date="2013" name="Genome Announc.">
        <title>The Draft Genome Sequence of Sphingomonas paucimobilis Strain HER1398 (Proteobacteria), Host to the Giant PAU Phage, Indicates That It Is a Member of the Genus Sphingobacterium (Bacteroidetes).</title>
        <authorList>
            <person name="White R.A.III."/>
            <person name="Suttle C.A."/>
        </authorList>
    </citation>
    <scope>NUCLEOTIDE SEQUENCE [LARGE SCALE GENOMIC DNA]</scope>
    <source>
        <strain evidence="1 2">HER1398</strain>
    </source>
</reference>
<dbReference type="EMBL" id="ATDL01000010">
    <property type="protein sequence ID" value="ERJ60134.1"/>
    <property type="molecule type" value="Genomic_DNA"/>
</dbReference>
<dbReference type="OrthoDB" id="1523672at2"/>
<keyword evidence="2" id="KW-1185">Reference proteome</keyword>
<protein>
    <recommendedName>
        <fullName evidence="3">Carbohydrate-binding domain-containing protein</fullName>
    </recommendedName>
</protein>